<dbReference type="RefSeq" id="WP_186284113.1">
    <property type="nucleotide sequence ID" value="NZ_JACMSF010000023.1"/>
</dbReference>
<proteinExistence type="predicted"/>
<dbReference type="Pfam" id="PF05721">
    <property type="entry name" value="PhyH"/>
    <property type="match status" value="1"/>
</dbReference>
<evidence type="ECO:0000313" key="1">
    <source>
        <dbReference type="EMBL" id="MBC2904243.1"/>
    </source>
</evidence>
<evidence type="ECO:0000313" key="2">
    <source>
        <dbReference type="Proteomes" id="UP000584670"/>
    </source>
</evidence>
<dbReference type="EMBL" id="JACMSF010000023">
    <property type="protein sequence ID" value="MBC2904243.1"/>
    <property type="molecule type" value="Genomic_DNA"/>
</dbReference>
<accession>A0A7X1J4U9</accession>
<keyword evidence="1" id="KW-0560">Oxidoreductase</keyword>
<dbReference type="InterPro" id="IPR008775">
    <property type="entry name" value="Phytyl_CoA_dOase-like"/>
</dbReference>
<sequence length="71" mass="7629">MPEPDAVTIALHLDDPYEANGPLTVLSGSHTLGLVATDEAAPRRELAGQVAYLLLRDRLLTYNSVTNTRPG</sequence>
<dbReference type="Proteomes" id="UP000584670">
    <property type="component" value="Unassembled WGS sequence"/>
</dbReference>
<organism evidence="1 2">
    <name type="scientific">Streptomyces cupreus</name>
    <dbReference type="NCBI Taxonomy" id="2759956"/>
    <lineage>
        <taxon>Bacteria</taxon>
        <taxon>Bacillati</taxon>
        <taxon>Actinomycetota</taxon>
        <taxon>Actinomycetes</taxon>
        <taxon>Kitasatosporales</taxon>
        <taxon>Streptomycetaceae</taxon>
        <taxon>Streptomyces</taxon>
    </lineage>
</organism>
<reference evidence="1 2" key="1">
    <citation type="submission" date="2020-08" db="EMBL/GenBank/DDBJ databases">
        <title>Streptomyces sp. PSKA01 genome sequencing and assembly.</title>
        <authorList>
            <person name="Mandal S."/>
            <person name="Maiti P.K."/>
            <person name="Das P."/>
        </authorList>
    </citation>
    <scope>NUCLEOTIDE SEQUENCE [LARGE SCALE GENOMIC DNA]</scope>
    <source>
        <strain evidence="1 2">PSKA01</strain>
    </source>
</reference>
<keyword evidence="1" id="KW-0223">Dioxygenase</keyword>
<comment type="caution">
    <text evidence="1">The sequence shown here is derived from an EMBL/GenBank/DDBJ whole genome shotgun (WGS) entry which is preliminary data.</text>
</comment>
<dbReference type="AlphaFoldDB" id="A0A7X1J4U9"/>
<dbReference type="SUPFAM" id="SSF51197">
    <property type="entry name" value="Clavaminate synthase-like"/>
    <property type="match status" value="1"/>
</dbReference>
<dbReference type="GO" id="GO:0016706">
    <property type="term" value="F:2-oxoglutarate-dependent dioxygenase activity"/>
    <property type="evidence" value="ECO:0007669"/>
    <property type="project" value="UniProtKB-ARBA"/>
</dbReference>
<name>A0A7X1J4U9_9ACTN</name>
<dbReference type="Gene3D" id="2.60.120.620">
    <property type="entry name" value="q2cbj1_9rhob like domain"/>
    <property type="match status" value="1"/>
</dbReference>
<protein>
    <submittedName>
        <fullName evidence="1">Phytanoyl-CoA dioxygenase family protein</fullName>
    </submittedName>
</protein>
<gene>
    <name evidence="1" type="ORF">H4N64_21940</name>
</gene>
<keyword evidence="2" id="KW-1185">Reference proteome</keyword>